<dbReference type="RefSeq" id="XP_031856084.1">
    <property type="nucleotide sequence ID" value="XM_032000193.1"/>
</dbReference>
<feature type="compositionally biased region" description="Pro residues" evidence="7">
    <location>
        <begin position="45"/>
        <end position="54"/>
    </location>
</feature>
<comment type="similarity">
    <text evidence="2">Belongs to the VPS37 family.</text>
</comment>
<keyword evidence="4" id="KW-0967">Endosome</keyword>
<feature type="region of interest" description="Disordered" evidence="7">
    <location>
        <begin position="289"/>
        <end position="326"/>
    </location>
</feature>
<dbReference type="SUPFAM" id="SSF140111">
    <property type="entry name" value="Endosomal sorting complex assembly domain"/>
    <property type="match status" value="1"/>
</dbReference>
<feature type="compositionally biased region" description="Polar residues" evidence="7">
    <location>
        <begin position="289"/>
        <end position="307"/>
    </location>
</feature>
<dbReference type="AlphaFoldDB" id="A0A5E8C0S9"/>
<evidence type="ECO:0000259" key="8">
    <source>
        <dbReference type="PROSITE" id="PS51314"/>
    </source>
</evidence>
<evidence type="ECO:0000313" key="10">
    <source>
        <dbReference type="Proteomes" id="UP000398389"/>
    </source>
</evidence>
<reference evidence="9 10" key="1">
    <citation type="submission" date="2019-09" db="EMBL/GenBank/DDBJ databases">
        <authorList>
            <person name="Brejova B."/>
        </authorList>
    </citation>
    <scope>NUCLEOTIDE SEQUENCE [LARGE SCALE GENOMIC DNA]</scope>
</reference>
<evidence type="ECO:0000256" key="6">
    <source>
        <dbReference type="PROSITE-ProRule" id="PRU00646"/>
    </source>
</evidence>
<feature type="compositionally biased region" description="Low complexity" evidence="7">
    <location>
        <begin position="163"/>
        <end position="182"/>
    </location>
</feature>
<dbReference type="Gene3D" id="1.10.287.660">
    <property type="entry name" value="Helix hairpin bin"/>
    <property type="match status" value="1"/>
</dbReference>
<feature type="region of interest" description="Disordered" evidence="7">
    <location>
        <begin position="163"/>
        <end position="197"/>
    </location>
</feature>
<feature type="region of interest" description="Disordered" evidence="7">
    <location>
        <begin position="1"/>
        <end position="77"/>
    </location>
</feature>
<keyword evidence="10" id="KW-1185">Reference proteome</keyword>
<dbReference type="InterPro" id="IPR037202">
    <property type="entry name" value="ESCRT_assembly_dom"/>
</dbReference>
<protein>
    <recommendedName>
        <fullName evidence="8">VPS37 C-terminal domain-containing protein</fullName>
    </recommendedName>
</protein>
<evidence type="ECO:0000256" key="2">
    <source>
        <dbReference type="ARBA" id="ARBA00007617"/>
    </source>
</evidence>
<keyword evidence="5 6" id="KW-0653">Protein transport</keyword>
<evidence type="ECO:0000256" key="1">
    <source>
        <dbReference type="ARBA" id="ARBA00004177"/>
    </source>
</evidence>
<sequence length="360" mass="37959">MSNSSPHIQPPSLDPSFSNPETKALPPLPSQQVVAMGDPTLTSQTPPPLPPHPQTPDSQAHAHIVGLGSTPGNNNGTVVVGPTTTIVTPGTKTDGSFTIPVSRAPLVLPQDLPEDLTSRPVATLESLKNNPLALRGLADSIAYSPSPISIPLSAAAATATISSTSLSEPTSPSPTSSSASPSPSNPATPPTRPGFGSLDALISQQTTAAHSNATMARNLATKIRTVLPPRRDLAARTLASAQAVERDWLAVEADMYKALQPYTMESLHARMARAVTEAEQVSESLADSFLHSQPGGSNSAQGGSATSADGESGNGGNEETNNNGDDVVEFIKNYRKERKTYHMRREILERWREERVARTY</sequence>
<dbReference type="Proteomes" id="UP000398389">
    <property type="component" value="Unassembled WGS sequence"/>
</dbReference>
<evidence type="ECO:0000313" key="9">
    <source>
        <dbReference type="EMBL" id="VVT56992.1"/>
    </source>
</evidence>
<name>A0A5E8C0S9_9ASCO</name>
<dbReference type="GeneID" id="43584293"/>
<dbReference type="GO" id="GO:0000813">
    <property type="term" value="C:ESCRT I complex"/>
    <property type="evidence" value="ECO:0007669"/>
    <property type="project" value="UniProtKB-ARBA"/>
</dbReference>
<accession>A0A5E8C0S9</accession>
<dbReference type="GO" id="GO:0006886">
    <property type="term" value="P:intracellular protein transport"/>
    <property type="evidence" value="ECO:0007669"/>
    <property type="project" value="UniProtKB-ARBA"/>
</dbReference>
<evidence type="ECO:0000256" key="5">
    <source>
        <dbReference type="ARBA" id="ARBA00022927"/>
    </source>
</evidence>
<feature type="domain" description="VPS37 C-terminal" evidence="8">
    <location>
        <begin position="245"/>
        <end position="360"/>
    </location>
</feature>
<gene>
    <name evidence="9" type="ORF">SAPINGB_P005479</name>
</gene>
<organism evidence="9 10">
    <name type="scientific">Magnusiomyces paraingens</name>
    <dbReference type="NCBI Taxonomy" id="2606893"/>
    <lineage>
        <taxon>Eukaryota</taxon>
        <taxon>Fungi</taxon>
        <taxon>Dikarya</taxon>
        <taxon>Ascomycota</taxon>
        <taxon>Saccharomycotina</taxon>
        <taxon>Dipodascomycetes</taxon>
        <taxon>Dipodascales</taxon>
        <taxon>Dipodascaceae</taxon>
        <taxon>Magnusiomyces</taxon>
    </lineage>
</organism>
<dbReference type="GO" id="GO:0072666">
    <property type="term" value="P:establishment of protein localization to vacuole"/>
    <property type="evidence" value="ECO:0007669"/>
    <property type="project" value="UniProtKB-ARBA"/>
</dbReference>
<evidence type="ECO:0000256" key="4">
    <source>
        <dbReference type="ARBA" id="ARBA00022753"/>
    </source>
</evidence>
<dbReference type="InterPro" id="IPR029012">
    <property type="entry name" value="Helix_hairpin_bin_sf"/>
</dbReference>
<proteinExistence type="inferred from homology"/>
<comment type="subcellular location">
    <subcellularLocation>
        <location evidence="1">Endosome</location>
    </subcellularLocation>
</comment>
<evidence type="ECO:0000256" key="7">
    <source>
        <dbReference type="SAM" id="MobiDB-lite"/>
    </source>
</evidence>
<dbReference type="Pfam" id="PF07200">
    <property type="entry name" value="Mod_r"/>
    <property type="match status" value="1"/>
</dbReference>
<dbReference type="OrthoDB" id="10260857at2759"/>
<dbReference type="EMBL" id="CABVLU010000004">
    <property type="protein sequence ID" value="VVT56992.1"/>
    <property type="molecule type" value="Genomic_DNA"/>
</dbReference>
<dbReference type="InterPro" id="IPR009851">
    <property type="entry name" value="Mod_r"/>
</dbReference>
<feature type="compositionally biased region" description="Pro residues" evidence="7">
    <location>
        <begin position="183"/>
        <end position="192"/>
    </location>
</feature>
<evidence type="ECO:0000256" key="3">
    <source>
        <dbReference type="ARBA" id="ARBA00022448"/>
    </source>
</evidence>
<keyword evidence="3 6" id="KW-0813">Transport</keyword>
<dbReference type="PROSITE" id="PS51314">
    <property type="entry name" value="VPS37_C"/>
    <property type="match status" value="1"/>
</dbReference>
<dbReference type="GO" id="GO:0043162">
    <property type="term" value="P:ubiquitin-dependent protein catabolic process via the multivesicular body sorting pathway"/>
    <property type="evidence" value="ECO:0007669"/>
    <property type="project" value="UniProtKB-ARBA"/>
</dbReference>